<reference evidence="6 7" key="1">
    <citation type="journal article" date="2016" name="Genome Announc.">
        <title>Draft Genome Sequence of the Anaerobic Ammonium-Oxidizing Bacterium 'Candidatus Brocadia sp. 40'.</title>
        <authorList>
            <person name="Ali M."/>
            <person name="Haroon M.F."/>
            <person name="Narita Y."/>
            <person name="Zhang L."/>
            <person name="Rangel Shaw D."/>
            <person name="Okabe S."/>
            <person name="Saikaly P.E."/>
        </authorList>
    </citation>
    <scope>NUCLEOTIDE SEQUENCE [LARGE SCALE GENOMIC DNA]</scope>
    <source>
        <strain evidence="6 7">40</strain>
    </source>
</reference>
<comment type="caution">
    <text evidence="6">The sequence shown here is derived from an EMBL/GenBank/DDBJ whole genome shotgun (WGS) entry which is preliminary data.</text>
</comment>
<keyword evidence="2" id="KW-0328">Glycosyltransferase</keyword>
<organism evidence="6 7">
    <name type="scientific">Candidatus Brocadia sapporoensis</name>
    <dbReference type="NCBI Taxonomy" id="392547"/>
    <lineage>
        <taxon>Bacteria</taxon>
        <taxon>Pseudomonadati</taxon>
        <taxon>Planctomycetota</taxon>
        <taxon>Candidatus Brocadiia</taxon>
        <taxon>Candidatus Brocadiales</taxon>
        <taxon>Candidatus Brocadiaceae</taxon>
        <taxon>Candidatus Brocadia</taxon>
    </lineage>
</organism>
<dbReference type="GO" id="GO:0016757">
    <property type="term" value="F:glycosyltransferase activity"/>
    <property type="evidence" value="ECO:0007669"/>
    <property type="project" value="UniProtKB-KW"/>
</dbReference>
<feature type="transmembrane region" description="Helical" evidence="4">
    <location>
        <begin position="262"/>
        <end position="288"/>
    </location>
</feature>
<dbReference type="Proteomes" id="UP000242219">
    <property type="component" value="Unassembled WGS sequence"/>
</dbReference>
<dbReference type="InterPro" id="IPR001173">
    <property type="entry name" value="Glyco_trans_2-like"/>
</dbReference>
<protein>
    <recommendedName>
        <fullName evidence="5">Glycosyltransferase 2-like domain-containing protein</fullName>
    </recommendedName>
</protein>
<evidence type="ECO:0000256" key="3">
    <source>
        <dbReference type="ARBA" id="ARBA00022679"/>
    </source>
</evidence>
<keyword evidence="4" id="KW-0812">Transmembrane</keyword>
<dbReference type="EMBL" id="MJUW02000077">
    <property type="protein sequence ID" value="OQD45701.1"/>
    <property type="molecule type" value="Genomic_DNA"/>
</dbReference>
<dbReference type="InterPro" id="IPR029044">
    <property type="entry name" value="Nucleotide-diphossugar_trans"/>
</dbReference>
<evidence type="ECO:0000313" key="7">
    <source>
        <dbReference type="Proteomes" id="UP000242219"/>
    </source>
</evidence>
<dbReference type="RefSeq" id="WP_070067104.1">
    <property type="nucleotide sequence ID" value="NZ_MJUW02000077.1"/>
</dbReference>
<name>A0A1V6LZY3_9BACT</name>
<gene>
    <name evidence="6" type="ORF">BIY37_06970</name>
</gene>
<comment type="similarity">
    <text evidence="1">Belongs to the glycosyltransferase 2 family.</text>
</comment>
<dbReference type="SUPFAM" id="SSF53448">
    <property type="entry name" value="Nucleotide-diphospho-sugar transferases"/>
    <property type="match status" value="1"/>
</dbReference>
<dbReference type="Pfam" id="PF00535">
    <property type="entry name" value="Glycos_transf_2"/>
    <property type="match status" value="1"/>
</dbReference>
<evidence type="ECO:0000313" key="6">
    <source>
        <dbReference type="EMBL" id="OQD45701.1"/>
    </source>
</evidence>
<dbReference type="CDD" id="cd06423">
    <property type="entry name" value="CESA_like"/>
    <property type="match status" value="1"/>
</dbReference>
<evidence type="ECO:0000256" key="4">
    <source>
        <dbReference type="SAM" id="Phobius"/>
    </source>
</evidence>
<keyword evidence="7" id="KW-1185">Reference proteome</keyword>
<proteinExistence type="inferred from homology"/>
<dbReference type="PANTHER" id="PTHR43630:SF1">
    <property type="entry name" value="POLY-BETA-1,6-N-ACETYL-D-GLUCOSAMINE SYNTHASE"/>
    <property type="match status" value="1"/>
</dbReference>
<feature type="domain" description="Glycosyltransferase 2-like" evidence="5">
    <location>
        <begin position="4"/>
        <end position="128"/>
    </location>
</feature>
<keyword evidence="4" id="KW-0472">Membrane</keyword>
<feature type="transmembrane region" description="Helical" evidence="4">
    <location>
        <begin position="233"/>
        <end position="256"/>
    </location>
</feature>
<evidence type="ECO:0000256" key="2">
    <source>
        <dbReference type="ARBA" id="ARBA00022676"/>
    </source>
</evidence>
<evidence type="ECO:0000259" key="5">
    <source>
        <dbReference type="Pfam" id="PF00535"/>
    </source>
</evidence>
<accession>A0A1V6LZY3</accession>
<dbReference type="AlphaFoldDB" id="A0A1V6LZY3"/>
<evidence type="ECO:0000256" key="1">
    <source>
        <dbReference type="ARBA" id="ARBA00006739"/>
    </source>
</evidence>
<dbReference type="PANTHER" id="PTHR43630">
    <property type="entry name" value="POLY-BETA-1,6-N-ACETYL-D-GLUCOSAMINE SYNTHASE"/>
    <property type="match status" value="1"/>
</dbReference>
<dbReference type="Gene3D" id="3.90.550.10">
    <property type="entry name" value="Spore Coat Polysaccharide Biosynthesis Protein SpsA, Chain A"/>
    <property type="match status" value="1"/>
</dbReference>
<sequence>MKLSVLVPAYNEEQSVLSCLNSLISLSYTDKEIIIIDDASVDRTPQIVETFLSKNVILVRREKNGGRAAALNSGLEIATGDAIITTDADTVVPADWLQRFKSQLERPGVVAVGGAYQAQNRDKPLANATSILDQIMNGVFKKSFVPNKLSGVNSAIKRDALLNSGGFNENSWWSEDSELGWKLSRIGKVVYDPENIVSTQYPDTWSGIWRRKFYWGYAMGLKFREQIPFNIKLWIRPTLFMALFISFLAFLVTVPYGIRVSFVPGVIFLVLCSFLTLLYVPPGVFIMARTGDRMSLKTLFVLAILPLVRESAYVYGLCLGFCKGRAGSITPSWKENIKRGGIEATETKR</sequence>
<keyword evidence="3" id="KW-0808">Transferase</keyword>
<keyword evidence="4" id="KW-1133">Transmembrane helix</keyword>